<dbReference type="Pfam" id="PF00578">
    <property type="entry name" value="AhpC-TSA"/>
    <property type="match status" value="1"/>
</dbReference>
<dbReference type="SUPFAM" id="SSF52833">
    <property type="entry name" value="Thioredoxin-like"/>
    <property type="match status" value="1"/>
</dbReference>
<dbReference type="STRING" id="1802613.A2V54_01650"/>
<evidence type="ECO:0000256" key="5">
    <source>
        <dbReference type="ARBA" id="ARBA00023284"/>
    </source>
</evidence>
<dbReference type="InterPro" id="IPR036249">
    <property type="entry name" value="Thioredoxin-like_sf"/>
</dbReference>
<dbReference type="GO" id="GO:0006979">
    <property type="term" value="P:response to oxidative stress"/>
    <property type="evidence" value="ECO:0007669"/>
    <property type="project" value="TreeGrafter"/>
</dbReference>
<evidence type="ECO:0000259" key="7">
    <source>
        <dbReference type="PROSITE" id="PS51352"/>
    </source>
</evidence>
<gene>
    <name evidence="8" type="ORF">A2V54_01650</name>
</gene>
<dbReference type="InterPro" id="IPR000866">
    <property type="entry name" value="AhpC/TSA"/>
</dbReference>
<comment type="caution">
    <text evidence="8">The sequence shown here is derived from an EMBL/GenBank/DDBJ whole genome shotgun (WGS) entry which is preliminary data.</text>
</comment>
<dbReference type="PIRSF" id="PIRSF000239">
    <property type="entry name" value="AHPC"/>
    <property type="match status" value="1"/>
</dbReference>
<dbReference type="Proteomes" id="UP000176583">
    <property type="component" value="Unassembled WGS sequence"/>
</dbReference>
<dbReference type="InterPro" id="IPR013766">
    <property type="entry name" value="Thioredoxin_domain"/>
</dbReference>
<evidence type="ECO:0000256" key="6">
    <source>
        <dbReference type="PIRSR" id="PIRSR000239-1"/>
    </source>
</evidence>
<comment type="similarity">
    <text evidence="1">Belongs to the peroxiredoxin family. AhpC/Prx1 subfamily.</text>
</comment>
<proteinExistence type="inferred from homology"/>
<dbReference type="PANTHER" id="PTHR10681:SF121">
    <property type="entry name" value="ALKYL HYDROPEROXIDE REDUCTASE C"/>
    <property type="match status" value="1"/>
</dbReference>
<keyword evidence="2" id="KW-0575">Peroxidase</keyword>
<organism evidence="8 9">
    <name type="scientific">candidate division WWE3 bacterium RBG_19FT_COMBO_53_11</name>
    <dbReference type="NCBI Taxonomy" id="1802613"/>
    <lineage>
        <taxon>Bacteria</taxon>
        <taxon>Katanobacteria</taxon>
    </lineage>
</organism>
<dbReference type="GO" id="GO:0033554">
    <property type="term" value="P:cellular response to stress"/>
    <property type="evidence" value="ECO:0007669"/>
    <property type="project" value="TreeGrafter"/>
</dbReference>
<dbReference type="CDD" id="cd03015">
    <property type="entry name" value="PRX_Typ2cys"/>
    <property type="match status" value="1"/>
</dbReference>
<evidence type="ECO:0000256" key="1">
    <source>
        <dbReference type="ARBA" id="ARBA00009796"/>
    </source>
</evidence>
<dbReference type="InterPro" id="IPR024706">
    <property type="entry name" value="Peroxiredoxin_AhpC-typ"/>
</dbReference>
<keyword evidence="3" id="KW-0049">Antioxidant</keyword>
<accession>A0A1F4UIW9</accession>
<dbReference type="Gene3D" id="3.40.30.10">
    <property type="entry name" value="Glutaredoxin"/>
    <property type="match status" value="1"/>
</dbReference>
<keyword evidence="4" id="KW-0560">Oxidoreductase</keyword>
<dbReference type="PROSITE" id="PS51352">
    <property type="entry name" value="THIOREDOXIN_2"/>
    <property type="match status" value="1"/>
</dbReference>
<feature type="active site" description="Cysteine sulfenic acid (-SOH) intermediate; for peroxidase activity" evidence="6">
    <location>
        <position position="47"/>
    </location>
</feature>
<dbReference type="GO" id="GO:0045454">
    <property type="term" value="P:cell redox homeostasis"/>
    <property type="evidence" value="ECO:0007669"/>
    <property type="project" value="TreeGrafter"/>
</dbReference>
<dbReference type="PANTHER" id="PTHR10681">
    <property type="entry name" value="THIOREDOXIN PEROXIDASE"/>
    <property type="match status" value="1"/>
</dbReference>
<evidence type="ECO:0000256" key="4">
    <source>
        <dbReference type="ARBA" id="ARBA00023002"/>
    </source>
</evidence>
<evidence type="ECO:0000256" key="3">
    <source>
        <dbReference type="ARBA" id="ARBA00022862"/>
    </source>
</evidence>
<reference evidence="8 9" key="1">
    <citation type="journal article" date="2016" name="Nat. Commun.">
        <title>Thousands of microbial genomes shed light on interconnected biogeochemical processes in an aquifer system.</title>
        <authorList>
            <person name="Anantharaman K."/>
            <person name="Brown C.T."/>
            <person name="Hug L.A."/>
            <person name="Sharon I."/>
            <person name="Castelle C.J."/>
            <person name="Probst A.J."/>
            <person name="Thomas B.C."/>
            <person name="Singh A."/>
            <person name="Wilkins M.J."/>
            <person name="Karaoz U."/>
            <person name="Brodie E.L."/>
            <person name="Williams K.H."/>
            <person name="Hubbard S.S."/>
            <person name="Banfield J.F."/>
        </authorList>
    </citation>
    <scope>NUCLEOTIDE SEQUENCE [LARGE SCALE GENOMIC DNA]</scope>
</reference>
<dbReference type="GO" id="GO:0005829">
    <property type="term" value="C:cytosol"/>
    <property type="evidence" value="ECO:0007669"/>
    <property type="project" value="TreeGrafter"/>
</dbReference>
<keyword evidence="5" id="KW-0676">Redox-active center</keyword>
<sequence>MIKISESSPDFTLPGYYQNQTMNYSLSDYRGRWVVVFFYTGDRTSVCSTEVTAFNDHVGELDALKSSVLGISVDQIDSHRSWADELKLNYPLLSDESGDVSRLYGVYDEREKHDFRGTFIVDPEGNLRFMSIGEPKIGRGIFETMRVIQALQTGEACPVDWKPGRPTLGG</sequence>
<dbReference type="InterPro" id="IPR050217">
    <property type="entry name" value="Peroxiredoxin"/>
</dbReference>
<feature type="domain" description="Thioredoxin" evidence="7">
    <location>
        <begin position="2"/>
        <end position="153"/>
    </location>
</feature>
<dbReference type="AlphaFoldDB" id="A0A1F4UIW9"/>
<name>A0A1F4UIW9_UNCKA</name>
<dbReference type="InterPro" id="IPR019479">
    <property type="entry name" value="Peroxiredoxin_C"/>
</dbReference>
<dbReference type="EMBL" id="MEUW01000010">
    <property type="protein sequence ID" value="OGC44760.1"/>
    <property type="molecule type" value="Genomic_DNA"/>
</dbReference>
<evidence type="ECO:0000256" key="2">
    <source>
        <dbReference type="ARBA" id="ARBA00022559"/>
    </source>
</evidence>
<dbReference type="Pfam" id="PF10417">
    <property type="entry name" value="1-cysPrx_C"/>
    <property type="match status" value="1"/>
</dbReference>
<evidence type="ECO:0000313" key="9">
    <source>
        <dbReference type="Proteomes" id="UP000176583"/>
    </source>
</evidence>
<evidence type="ECO:0000313" key="8">
    <source>
        <dbReference type="EMBL" id="OGC44760.1"/>
    </source>
</evidence>
<protein>
    <recommendedName>
        <fullName evidence="7">Thioredoxin domain-containing protein</fullName>
    </recommendedName>
</protein>
<dbReference type="GO" id="GO:0008379">
    <property type="term" value="F:thioredoxin peroxidase activity"/>
    <property type="evidence" value="ECO:0007669"/>
    <property type="project" value="TreeGrafter"/>
</dbReference>
<dbReference type="GO" id="GO:0042744">
    <property type="term" value="P:hydrogen peroxide catabolic process"/>
    <property type="evidence" value="ECO:0007669"/>
    <property type="project" value="TreeGrafter"/>
</dbReference>